<keyword evidence="2" id="KW-1185">Reference proteome</keyword>
<proteinExistence type="predicted"/>
<protein>
    <submittedName>
        <fullName evidence="1">Uncharacterized protein</fullName>
    </submittedName>
</protein>
<evidence type="ECO:0000313" key="2">
    <source>
        <dbReference type="Proteomes" id="UP000308199"/>
    </source>
</evidence>
<sequence length="88" mass="10064">MRKMRASQKLSWTYEANILFSDCNNATSTLLATASVQYALMNSIAADITYESEELPINENDGNLKYQTWIRYQAKCQRFTVGSKNIKT</sequence>
<reference evidence="1 2" key="1">
    <citation type="submission" date="2019-02" db="EMBL/GenBank/DDBJ databases">
        <title>Genome sequencing of the rare red list fungi Phellinidium pouzarii.</title>
        <authorList>
            <person name="Buettner E."/>
            <person name="Kellner H."/>
        </authorList>
    </citation>
    <scope>NUCLEOTIDE SEQUENCE [LARGE SCALE GENOMIC DNA]</scope>
    <source>
        <strain evidence="1 2">DSM 108285</strain>
    </source>
</reference>
<name>A0A4S4L9B1_9AGAM</name>
<evidence type="ECO:0000313" key="1">
    <source>
        <dbReference type="EMBL" id="THH08252.1"/>
    </source>
</evidence>
<dbReference type="AlphaFoldDB" id="A0A4S4L9B1"/>
<dbReference type="Proteomes" id="UP000308199">
    <property type="component" value="Unassembled WGS sequence"/>
</dbReference>
<accession>A0A4S4L9B1</accession>
<organism evidence="1 2">
    <name type="scientific">Phellinidium pouzarii</name>
    <dbReference type="NCBI Taxonomy" id="167371"/>
    <lineage>
        <taxon>Eukaryota</taxon>
        <taxon>Fungi</taxon>
        <taxon>Dikarya</taxon>
        <taxon>Basidiomycota</taxon>
        <taxon>Agaricomycotina</taxon>
        <taxon>Agaricomycetes</taxon>
        <taxon>Hymenochaetales</taxon>
        <taxon>Hymenochaetaceae</taxon>
        <taxon>Phellinidium</taxon>
    </lineage>
</organism>
<gene>
    <name evidence="1" type="ORF">EW145_g2827</name>
</gene>
<dbReference type="EMBL" id="SGPK01000107">
    <property type="protein sequence ID" value="THH08252.1"/>
    <property type="molecule type" value="Genomic_DNA"/>
</dbReference>
<comment type="caution">
    <text evidence="1">The sequence shown here is derived from an EMBL/GenBank/DDBJ whole genome shotgun (WGS) entry which is preliminary data.</text>
</comment>